<organism evidence="2 3">
    <name type="scientific">Marinicrinis sediminis</name>
    <dbReference type="NCBI Taxonomy" id="1652465"/>
    <lineage>
        <taxon>Bacteria</taxon>
        <taxon>Bacillati</taxon>
        <taxon>Bacillota</taxon>
        <taxon>Bacilli</taxon>
        <taxon>Bacillales</taxon>
        <taxon>Paenibacillaceae</taxon>
    </lineage>
</organism>
<dbReference type="Pfam" id="PF22282">
    <property type="entry name" value="CydS"/>
    <property type="match status" value="1"/>
</dbReference>
<keyword evidence="1" id="KW-1133">Transmembrane helix</keyword>
<reference evidence="3" key="1">
    <citation type="journal article" date="2019" name="Int. J. Syst. Evol. Microbiol.">
        <title>The Global Catalogue of Microorganisms (GCM) 10K type strain sequencing project: providing services to taxonomists for standard genome sequencing and annotation.</title>
        <authorList>
            <consortium name="The Broad Institute Genomics Platform"/>
            <consortium name="The Broad Institute Genome Sequencing Center for Infectious Disease"/>
            <person name="Wu L."/>
            <person name="Ma J."/>
        </authorList>
    </citation>
    <scope>NUCLEOTIDE SEQUENCE [LARGE SCALE GENOMIC DNA]</scope>
    <source>
        <strain evidence="3">KCTC 33676</strain>
    </source>
</reference>
<gene>
    <name evidence="2" type="ORF">ACFSUC_08640</name>
</gene>
<evidence type="ECO:0000313" key="2">
    <source>
        <dbReference type="EMBL" id="MFD2671671.1"/>
    </source>
</evidence>
<keyword evidence="1" id="KW-0812">Transmembrane</keyword>
<accession>A0ABW5R9E6</accession>
<protein>
    <recommendedName>
        <fullName evidence="4">Cbb3-type cytochrome oxidase assembly protein CcoS</fullName>
    </recommendedName>
</protein>
<keyword evidence="3" id="KW-1185">Reference proteome</keyword>
<comment type="caution">
    <text evidence="2">The sequence shown here is derived from an EMBL/GenBank/DDBJ whole genome shotgun (WGS) entry which is preliminary data.</text>
</comment>
<dbReference type="EMBL" id="JBHUMM010000014">
    <property type="protein sequence ID" value="MFD2671671.1"/>
    <property type="molecule type" value="Genomic_DNA"/>
</dbReference>
<proteinExistence type="predicted"/>
<evidence type="ECO:0000313" key="3">
    <source>
        <dbReference type="Proteomes" id="UP001597497"/>
    </source>
</evidence>
<evidence type="ECO:0000256" key="1">
    <source>
        <dbReference type="SAM" id="Phobius"/>
    </source>
</evidence>
<sequence length="34" mass="3844">MQEFLIFYLPFILVAICVAGLFIWGAKGHTDISE</sequence>
<dbReference type="InterPro" id="IPR054381">
    <property type="entry name" value="CydS"/>
</dbReference>
<keyword evidence="1" id="KW-0472">Membrane</keyword>
<dbReference type="Proteomes" id="UP001597497">
    <property type="component" value="Unassembled WGS sequence"/>
</dbReference>
<dbReference type="RefSeq" id="WP_379929146.1">
    <property type="nucleotide sequence ID" value="NZ_JBHUMM010000014.1"/>
</dbReference>
<name>A0ABW5R9E6_9BACL</name>
<feature type="transmembrane region" description="Helical" evidence="1">
    <location>
        <begin position="6"/>
        <end position="26"/>
    </location>
</feature>
<evidence type="ECO:0008006" key="4">
    <source>
        <dbReference type="Google" id="ProtNLM"/>
    </source>
</evidence>